<feature type="repeat" description="Pumilio" evidence="3">
    <location>
        <begin position="756"/>
        <end position="794"/>
    </location>
</feature>
<feature type="compositionally biased region" description="Low complexity" evidence="4">
    <location>
        <begin position="1195"/>
        <end position="1212"/>
    </location>
</feature>
<dbReference type="SMART" id="SM00025">
    <property type="entry name" value="Pumilio"/>
    <property type="match status" value="5"/>
</dbReference>
<feature type="repeat" description="Pumilio" evidence="3">
    <location>
        <begin position="683"/>
        <end position="718"/>
    </location>
</feature>
<reference evidence="7 8" key="1">
    <citation type="submission" date="2016-08" db="EMBL/GenBank/DDBJ databases">
        <title>Genomes of anaerobic fungi encode conserved fungal cellulosomes for biomass hydrolysis.</title>
        <authorList>
            <consortium name="DOE Joint Genome Institute"/>
            <person name="Haitjema C.H."/>
            <person name="Gilmore S.P."/>
            <person name="Henske J.K."/>
            <person name="Solomon K.V."/>
            <person name="De Groot R."/>
            <person name="Kuo A."/>
            <person name="Mondo S.J."/>
            <person name="Salamov A.A."/>
            <person name="Labutti K."/>
            <person name="Zhao Z."/>
            <person name="Chiniquy J."/>
            <person name="Barry K."/>
            <person name="Brewer H.M."/>
            <person name="Purvine S.O."/>
            <person name="Wright A.T."/>
            <person name="Boxma B."/>
            <person name="Van Alen T."/>
            <person name="Hackstein J.H."/>
            <person name="Baker S.E."/>
            <person name="Grigoriev I.V."/>
            <person name="O'Malley M.A."/>
        </authorList>
    </citation>
    <scope>NUCLEOTIDE SEQUENCE [LARGE SCALE GENOMIC DNA]</scope>
    <source>
        <strain evidence="8">finn</strain>
    </source>
</reference>
<dbReference type="GO" id="GO:0000288">
    <property type="term" value="P:nuclear-transcribed mRNA catabolic process, deadenylation-dependent decay"/>
    <property type="evidence" value="ECO:0007669"/>
    <property type="project" value="TreeGrafter"/>
</dbReference>
<feature type="domain" description="RRM" evidence="5">
    <location>
        <begin position="420"/>
        <end position="492"/>
    </location>
</feature>
<keyword evidence="2" id="KW-0694">RNA-binding</keyword>
<dbReference type="InterPro" id="IPR001313">
    <property type="entry name" value="Pumilio_RNA-bd_rpt"/>
</dbReference>
<protein>
    <recommendedName>
        <fullName evidence="9">ARM repeat-containing protein</fullName>
    </recommendedName>
</protein>
<dbReference type="Gene3D" id="3.30.70.330">
    <property type="match status" value="2"/>
</dbReference>
<feature type="domain" description="RRM" evidence="5">
    <location>
        <begin position="509"/>
        <end position="581"/>
    </location>
</feature>
<evidence type="ECO:0000259" key="5">
    <source>
        <dbReference type="PROSITE" id="PS50102"/>
    </source>
</evidence>
<dbReference type="Gene3D" id="1.25.10.10">
    <property type="entry name" value="Leucine-rich Repeat Variant"/>
    <property type="match status" value="1"/>
</dbReference>
<dbReference type="PROSITE" id="PS50102">
    <property type="entry name" value="RRM"/>
    <property type="match status" value="2"/>
</dbReference>
<dbReference type="SUPFAM" id="SSF54928">
    <property type="entry name" value="RNA-binding domain, RBD"/>
    <property type="match status" value="2"/>
</dbReference>
<sequence length="1220" mass="135267">MNNQVFQESFNQNSFYSNVMGAEAFLKGDTKPKNMHNRSQSVFSSLGQNNGFNTTATNSTLPFSSSSLNKEMVNLGGQAQFNNTANLLNESTLLGNQINVESNLARERPLGAGHRYNSHSVNFLPMMNMSNAMNTNSGTSWGSPTKVNQVSMNSMTTLNQMDLNNSPEVAANLLNTVAADRLVNPQTQSPSSSHLSEMNANFLDSSNDELAYAALSSLNKKSNEKILNTNELLKGYSFTNKNISSPLVDSKNIFSQERPSSVLSNHSTSSNNNVVPSPFAPIPNGTIEDNRVSNVLAANLLNNGQVKSPFQRSPLLTHKPKASSVSLNYLEMSPKPQLFSPNHRRGASFNLNIKKMERNLLNNNGIVLDKNEKEDDEDSKMSLTLNSSYSNEILLSPEIENLPELQQLENDEETLVESPTTLYVEYLDHSLSTKDLKPYFTKFGEIESLKLDSDKDVAFVKYKNPKDASKAKNEMNGKMIKTSEIQITFYSHSPESVDETVTIVSTPTRSLWISNIPASLSLIELKKKFSKFGSIETTRLLPQKTSGSITFENLDEAVKAFKKMNGLEINGSVLKVSYIKAPESLDSESVKSLSTQFTEKSKDSEKSKKKSEKGKKDLPQLTIPITTEYLKSSDDEDGEYFATIPTLSEHATKRQVDQNKLKEMRKKLEGHTTAKEIESYFNTIMLDVVGLCTDYIGNVIVQKVLDHTSDENRLKLIKKLSPHLATVGIHKNGTWVVQKIIDEAKGPVQIQYIVDGLKKYTPPLLLDQFGNYVIQCCLRLGTQNNQFIFDAIVAKCKDIGPGRFGARAIRACLESQHTTKRQQKQVAMAIVRCATDLCVNPNGALLITWLLDTSSLPGRFRVIAPKLVPNIASFCSNKLASSTILKLVNQRVEMDARSTIIKSIFYQGDAVLKEILSNPAYGVSVIQKILASACINNEEKIQLADRVRTALSQLTDIKPNQVGYKRLFEELGIIPTTKNNLNPSLFYNNAPIDIVSPLTPTTPMSSFFSNFTADPNPTPSTNSMIPSMIMNEQQQQQQQQQQSINENLALLQQQQRALETLNFQNSYLSVLNNTPSLKYGQSQGYNNNSIFNNPALLSEGSPSQFNASMFQNNVFQQKQQLNPYSLLMNGGSPSFNNYYNNFGNQINSQNMNQSTMKSLNMNFPSSSSSIGISKMGISPDLATSSIKMKGHSKNSPQKLSIQIPSSSPLSLSMNETTSFM</sequence>
<dbReference type="InterPro" id="IPR012677">
    <property type="entry name" value="Nucleotide-bd_a/b_plait_sf"/>
</dbReference>
<accession>A0A1Y1V235</accession>
<dbReference type="PROSITE" id="PS50302">
    <property type="entry name" value="PUM"/>
    <property type="match status" value="3"/>
</dbReference>
<dbReference type="InterPro" id="IPR016024">
    <property type="entry name" value="ARM-type_fold"/>
</dbReference>
<dbReference type="PANTHER" id="PTHR47093">
    <property type="entry name" value="PROTEIN JSN1-RELATED"/>
    <property type="match status" value="1"/>
</dbReference>
<feature type="repeat" description="Pumilio" evidence="3">
    <location>
        <begin position="719"/>
        <end position="755"/>
    </location>
</feature>
<feature type="domain" description="PUM-HD" evidence="6">
    <location>
        <begin position="625"/>
        <end position="975"/>
    </location>
</feature>
<dbReference type="InterPro" id="IPR011989">
    <property type="entry name" value="ARM-like"/>
</dbReference>
<evidence type="ECO:0008006" key="9">
    <source>
        <dbReference type="Google" id="ProtNLM"/>
    </source>
</evidence>
<dbReference type="PROSITE" id="PS50303">
    <property type="entry name" value="PUM_HD"/>
    <property type="match status" value="1"/>
</dbReference>
<dbReference type="Pfam" id="PF00806">
    <property type="entry name" value="PUF"/>
    <property type="match status" value="3"/>
</dbReference>
<dbReference type="InterPro" id="IPR000504">
    <property type="entry name" value="RRM_dom"/>
</dbReference>
<gene>
    <name evidence="7" type="ORF">BCR36DRAFT_372623</name>
</gene>
<evidence type="ECO:0000256" key="3">
    <source>
        <dbReference type="PROSITE-ProRule" id="PRU00317"/>
    </source>
</evidence>
<keyword evidence="8" id="KW-1185">Reference proteome</keyword>
<evidence type="ECO:0000256" key="2">
    <source>
        <dbReference type="PROSITE-ProRule" id="PRU00176"/>
    </source>
</evidence>
<dbReference type="CDD" id="cd00590">
    <property type="entry name" value="RRM_SF"/>
    <property type="match status" value="2"/>
</dbReference>
<dbReference type="GO" id="GO:0003723">
    <property type="term" value="F:RNA binding"/>
    <property type="evidence" value="ECO:0007669"/>
    <property type="project" value="UniProtKB-UniRule"/>
</dbReference>
<evidence type="ECO:0000259" key="6">
    <source>
        <dbReference type="PROSITE" id="PS50303"/>
    </source>
</evidence>
<dbReference type="Pfam" id="PF00076">
    <property type="entry name" value="RRM_1"/>
    <property type="match status" value="2"/>
</dbReference>
<dbReference type="InterPro" id="IPR035979">
    <property type="entry name" value="RBD_domain_sf"/>
</dbReference>
<evidence type="ECO:0000256" key="4">
    <source>
        <dbReference type="SAM" id="MobiDB-lite"/>
    </source>
</evidence>
<dbReference type="Proteomes" id="UP000193719">
    <property type="component" value="Unassembled WGS sequence"/>
</dbReference>
<dbReference type="EMBL" id="MCFH01000039">
    <property type="protein sequence ID" value="ORX45570.1"/>
    <property type="molecule type" value="Genomic_DNA"/>
</dbReference>
<evidence type="ECO:0000313" key="8">
    <source>
        <dbReference type="Proteomes" id="UP000193719"/>
    </source>
</evidence>
<proteinExistence type="predicted"/>
<dbReference type="InterPro" id="IPR052645">
    <property type="entry name" value="Pumilio_domain_protein"/>
</dbReference>
<dbReference type="PANTHER" id="PTHR47093:SF1">
    <property type="entry name" value="PROTEIN JSN1-RELATED"/>
    <property type="match status" value="1"/>
</dbReference>
<feature type="region of interest" description="Disordered" evidence="4">
    <location>
        <begin position="590"/>
        <end position="617"/>
    </location>
</feature>
<name>A0A1Y1V235_9FUNG</name>
<dbReference type="InterPro" id="IPR033133">
    <property type="entry name" value="PUM-HD"/>
</dbReference>
<dbReference type="AlphaFoldDB" id="A0A1Y1V235"/>
<evidence type="ECO:0000256" key="1">
    <source>
        <dbReference type="ARBA" id="ARBA00022737"/>
    </source>
</evidence>
<comment type="caution">
    <text evidence="7">The sequence shown here is derived from an EMBL/GenBank/DDBJ whole genome shotgun (WGS) entry which is preliminary data.</text>
</comment>
<dbReference type="SMART" id="SM00360">
    <property type="entry name" value="RRM"/>
    <property type="match status" value="2"/>
</dbReference>
<evidence type="ECO:0000313" key="7">
    <source>
        <dbReference type="EMBL" id="ORX45570.1"/>
    </source>
</evidence>
<dbReference type="OrthoDB" id="2017782at2759"/>
<dbReference type="SUPFAM" id="SSF48371">
    <property type="entry name" value="ARM repeat"/>
    <property type="match status" value="1"/>
</dbReference>
<feature type="region of interest" description="Disordered" evidence="4">
    <location>
        <begin position="1186"/>
        <end position="1220"/>
    </location>
</feature>
<keyword evidence="1" id="KW-0677">Repeat</keyword>
<reference evidence="7 8" key="2">
    <citation type="submission" date="2016-08" db="EMBL/GenBank/DDBJ databases">
        <title>Pervasive Adenine N6-methylation of Active Genes in Fungi.</title>
        <authorList>
            <consortium name="DOE Joint Genome Institute"/>
            <person name="Mondo S.J."/>
            <person name="Dannebaum R.O."/>
            <person name="Kuo R.C."/>
            <person name="Labutti K."/>
            <person name="Haridas S."/>
            <person name="Kuo A."/>
            <person name="Salamov A."/>
            <person name="Ahrendt S.R."/>
            <person name="Lipzen A."/>
            <person name="Sullivan W."/>
            <person name="Andreopoulos W.B."/>
            <person name="Clum A."/>
            <person name="Lindquist E."/>
            <person name="Daum C."/>
            <person name="Ramamoorthy G.K."/>
            <person name="Gryganskyi A."/>
            <person name="Culley D."/>
            <person name="Magnuson J.K."/>
            <person name="James T.Y."/>
            <person name="O'Malley M.A."/>
            <person name="Stajich J.E."/>
            <person name="Spatafora J.W."/>
            <person name="Visel A."/>
            <person name="Grigoriev I.V."/>
        </authorList>
    </citation>
    <scope>NUCLEOTIDE SEQUENCE [LARGE SCALE GENOMIC DNA]</scope>
    <source>
        <strain evidence="8">finn</strain>
    </source>
</reference>
<organism evidence="7 8">
    <name type="scientific">Piromyces finnis</name>
    <dbReference type="NCBI Taxonomy" id="1754191"/>
    <lineage>
        <taxon>Eukaryota</taxon>
        <taxon>Fungi</taxon>
        <taxon>Fungi incertae sedis</taxon>
        <taxon>Chytridiomycota</taxon>
        <taxon>Chytridiomycota incertae sedis</taxon>
        <taxon>Neocallimastigomycetes</taxon>
        <taxon>Neocallimastigales</taxon>
        <taxon>Neocallimastigaceae</taxon>
        <taxon>Piromyces</taxon>
    </lineage>
</organism>